<evidence type="ECO:0000256" key="1">
    <source>
        <dbReference type="PIRSR" id="PIRSR607822-1"/>
    </source>
</evidence>
<gene>
    <name evidence="2" type="ORF">SAMN05444320_11444</name>
</gene>
<dbReference type="PRINTS" id="PR01950">
    <property type="entry name" value="LANCSUPER"/>
</dbReference>
<dbReference type="CDD" id="cd04793">
    <property type="entry name" value="LanC"/>
    <property type="match status" value="1"/>
</dbReference>
<dbReference type="AlphaFoldDB" id="A0A1M5MT84"/>
<evidence type="ECO:0000313" key="2">
    <source>
        <dbReference type="EMBL" id="SHG80584.1"/>
    </source>
</evidence>
<dbReference type="EMBL" id="FQVN01000014">
    <property type="protein sequence ID" value="SHG80584.1"/>
    <property type="molecule type" value="Genomic_DNA"/>
</dbReference>
<dbReference type="SUPFAM" id="SSF158745">
    <property type="entry name" value="LanC-like"/>
    <property type="match status" value="1"/>
</dbReference>
<dbReference type="STRING" id="2017.SAMN05444320_11444"/>
<organism evidence="2 3">
    <name type="scientific">Streptoalloteichus hindustanus</name>
    <dbReference type="NCBI Taxonomy" id="2017"/>
    <lineage>
        <taxon>Bacteria</taxon>
        <taxon>Bacillati</taxon>
        <taxon>Actinomycetota</taxon>
        <taxon>Actinomycetes</taxon>
        <taxon>Pseudonocardiales</taxon>
        <taxon>Pseudonocardiaceae</taxon>
        <taxon>Streptoalloteichus</taxon>
    </lineage>
</organism>
<evidence type="ECO:0000313" key="3">
    <source>
        <dbReference type="Proteomes" id="UP000184501"/>
    </source>
</evidence>
<keyword evidence="1" id="KW-0479">Metal-binding</keyword>
<feature type="binding site" evidence="1">
    <location>
        <position position="184"/>
    </location>
    <ligand>
        <name>Zn(2+)</name>
        <dbReference type="ChEBI" id="CHEBI:29105"/>
    </ligand>
</feature>
<name>A0A1M5MT84_STRHI</name>
<keyword evidence="3" id="KW-1185">Reference proteome</keyword>
<keyword evidence="1" id="KW-0862">Zinc</keyword>
<dbReference type="SMART" id="SM01260">
    <property type="entry name" value="LANC_like"/>
    <property type="match status" value="1"/>
</dbReference>
<feature type="binding site" evidence="1">
    <location>
        <position position="234"/>
    </location>
    <ligand>
        <name>Zn(2+)</name>
        <dbReference type="ChEBI" id="CHEBI:29105"/>
    </ligand>
</feature>
<dbReference type="InterPro" id="IPR033889">
    <property type="entry name" value="LanC"/>
</dbReference>
<dbReference type="Pfam" id="PF05147">
    <property type="entry name" value="LANC_like"/>
    <property type="match status" value="1"/>
</dbReference>
<dbReference type="Gene3D" id="1.50.10.20">
    <property type="match status" value="1"/>
</dbReference>
<dbReference type="GO" id="GO:0031179">
    <property type="term" value="P:peptide modification"/>
    <property type="evidence" value="ECO:0007669"/>
    <property type="project" value="InterPro"/>
</dbReference>
<accession>A0A1M5MT84</accession>
<sequence>MFHGAPALEFVLNCVRQGGREVRDAVDGIVTARLAAARRRQASGTLPHLAEFDLIRGLGGLGALLLTRDTPSPLLEEVLAYLVSLSRPVRIGGRTLPGWWAEAGPGGEEMAGGHGNNGVAHGIAGPLAVLSLAARRGVQVPGQHDAIEVFSHWLDRYGCRYWITRDQMSAPEPPKPAPARPSWCYGQLGVARAQQLAAIALGHQARRLVAENMITCTLADPDNLGRVSDASLCHGWAGLLAVTRAVADDSAAPNRFTPLIDDLTARLAVDLDRLSKPGFMEGRAGAHLALDGTNITGWTRALLIT</sequence>
<protein>
    <submittedName>
        <fullName evidence="2">Lanthionine synthetase C-like protein</fullName>
    </submittedName>
</protein>
<proteinExistence type="predicted"/>
<reference evidence="2 3" key="1">
    <citation type="submission" date="2016-11" db="EMBL/GenBank/DDBJ databases">
        <authorList>
            <person name="Jaros S."/>
            <person name="Januszkiewicz K."/>
            <person name="Wedrychowicz H."/>
        </authorList>
    </citation>
    <scope>NUCLEOTIDE SEQUENCE [LARGE SCALE GENOMIC DNA]</scope>
    <source>
        <strain evidence="2 3">DSM 44523</strain>
    </source>
</reference>
<feature type="binding site" evidence="1">
    <location>
        <position position="233"/>
    </location>
    <ligand>
        <name>Zn(2+)</name>
        <dbReference type="ChEBI" id="CHEBI:29105"/>
    </ligand>
</feature>
<dbReference type="InterPro" id="IPR007822">
    <property type="entry name" value="LANC-like"/>
</dbReference>
<dbReference type="PRINTS" id="PR01955">
    <property type="entry name" value="LANCFRANKIA"/>
</dbReference>
<dbReference type="GO" id="GO:0046872">
    <property type="term" value="F:metal ion binding"/>
    <property type="evidence" value="ECO:0007669"/>
    <property type="project" value="UniProtKB-KW"/>
</dbReference>
<dbReference type="Proteomes" id="UP000184501">
    <property type="component" value="Unassembled WGS sequence"/>
</dbReference>